<evidence type="ECO:0000256" key="5">
    <source>
        <dbReference type="ARBA" id="ARBA00022755"/>
    </source>
</evidence>
<gene>
    <name evidence="11" type="ORF">METZ01_LOCUS512132</name>
</gene>
<dbReference type="InterPro" id="IPR020559">
    <property type="entry name" value="PRibGlycinamide_synth_CS"/>
</dbReference>
<name>A0A383ET93_9ZZZZ</name>
<evidence type="ECO:0000256" key="1">
    <source>
        <dbReference type="ARBA" id="ARBA00005174"/>
    </source>
</evidence>
<dbReference type="GO" id="GO:0006189">
    <property type="term" value="P:'de novo' IMP biosynthetic process"/>
    <property type="evidence" value="ECO:0007669"/>
    <property type="project" value="UniProtKB-UniPathway"/>
</dbReference>
<protein>
    <recommendedName>
        <fullName evidence="2">phosphoribosylamine--glycine ligase</fullName>
        <ecNumber evidence="2">6.3.4.13</ecNumber>
    </recommendedName>
    <alternativeName>
        <fullName evidence="8">Glycinamide ribonucleotide synthetase</fullName>
    </alternativeName>
    <alternativeName>
        <fullName evidence="9">Phosphoribosylglycinamide synthetase</fullName>
    </alternativeName>
</protein>
<feature type="domain" description="ATP-grasp" evidence="10">
    <location>
        <begin position="35"/>
        <end position="92"/>
    </location>
</feature>
<dbReference type="GO" id="GO:0004637">
    <property type="term" value="F:phosphoribosylamine-glycine ligase activity"/>
    <property type="evidence" value="ECO:0007669"/>
    <property type="project" value="UniProtKB-EC"/>
</dbReference>
<keyword evidence="4" id="KW-0547">Nucleotide-binding</keyword>
<dbReference type="InterPro" id="IPR000115">
    <property type="entry name" value="PRibGlycinamide_synth"/>
</dbReference>
<dbReference type="Gene3D" id="3.30.470.20">
    <property type="entry name" value="ATP-grasp fold, B domain"/>
    <property type="match status" value="1"/>
</dbReference>
<dbReference type="PANTHER" id="PTHR43472">
    <property type="entry name" value="PHOSPHORIBOSYLAMINE--GLYCINE LIGASE"/>
    <property type="match status" value="1"/>
</dbReference>
<evidence type="ECO:0000256" key="3">
    <source>
        <dbReference type="ARBA" id="ARBA00022598"/>
    </source>
</evidence>
<dbReference type="PANTHER" id="PTHR43472:SF1">
    <property type="entry name" value="PHOSPHORIBOSYLAMINE--GLYCINE LIGASE, CHLOROPLASTIC"/>
    <property type="match status" value="1"/>
</dbReference>
<dbReference type="GO" id="GO:0046872">
    <property type="term" value="F:metal ion binding"/>
    <property type="evidence" value="ECO:0007669"/>
    <property type="project" value="InterPro"/>
</dbReference>
<evidence type="ECO:0000259" key="10">
    <source>
        <dbReference type="PROSITE" id="PS50975"/>
    </source>
</evidence>
<feature type="non-terminal residue" evidence="11">
    <location>
        <position position="1"/>
    </location>
</feature>
<evidence type="ECO:0000256" key="4">
    <source>
        <dbReference type="ARBA" id="ARBA00022741"/>
    </source>
</evidence>
<dbReference type="SMART" id="SM01210">
    <property type="entry name" value="GARS_C"/>
    <property type="match status" value="1"/>
</dbReference>
<dbReference type="SMART" id="SM01209">
    <property type="entry name" value="GARS_A"/>
    <property type="match status" value="1"/>
</dbReference>
<dbReference type="PROSITE" id="PS00184">
    <property type="entry name" value="GARS"/>
    <property type="match status" value="1"/>
</dbReference>
<reference evidence="11" key="1">
    <citation type="submission" date="2018-05" db="EMBL/GenBank/DDBJ databases">
        <authorList>
            <person name="Lanie J.A."/>
            <person name="Ng W.-L."/>
            <person name="Kazmierczak K.M."/>
            <person name="Andrzejewski T.M."/>
            <person name="Davidsen T.M."/>
            <person name="Wayne K.J."/>
            <person name="Tettelin H."/>
            <person name="Glass J.I."/>
            <person name="Rusch D."/>
            <person name="Podicherti R."/>
            <person name="Tsui H.-C.T."/>
            <person name="Winkler M.E."/>
        </authorList>
    </citation>
    <scope>NUCLEOTIDE SEQUENCE</scope>
</reference>
<dbReference type="GO" id="GO:0009113">
    <property type="term" value="P:purine nucleobase biosynthetic process"/>
    <property type="evidence" value="ECO:0007669"/>
    <property type="project" value="InterPro"/>
</dbReference>
<proteinExistence type="inferred from homology"/>
<dbReference type="InterPro" id="IPR037123">
    <property type="entry name" value="PRibGlycinamide_synth_C_sf"/>
</dbReference>
<dbReference type="InterPro" id="IPR011761">
    <property type="entry name" value="ATP-grasp"/>
</dbReference>
<dbReference type="InterPro" id="IPR011054">
    <property type="entry name" value="Rudment_hybrid_motif"/>
</dbReference>
<dbReference type="SUPFAM" id="SSF51246">
    <property type="entry name" value="Rudiment single hybrid motif"/>
    <property type="match status" value="1"/>
</dbReference>
<evidence type="ECO:0000256" key="8">
    <source>
        <dbReference type="ARBA" id="ARBA00042242"/>
    </source>
</evidence>
<organism evidence="11">
    <name type="scientific">marine metagenome</name>
    <dbReference type="NCBI Taxonomy" id="408172"/>
    <lineage>
        <taxon>unclassified sequences</taxon>
        <taxon>metagenomes</taxon>
        <taxon>ecological metagenomes</taxon>
    </lineage>
</organism>
<accession>A0A383ET93</accession>
<dbReference type="Pfam" id="PF02843">
    <property type="entry name" value="GARS_C"/>
    <property type="match status" value="1"/>
</dbReference>
<dbReference type="EMBL" id="UINC01228103">
    <property type="protein sequence ID" value="SVE59278.1"/>
    <property type="molecule type" value="Genomic_DNA"/>
</dbReference>
<dbReference type="InterPro" id="IPR020561">
    <property type="entry name" value="PRibGlycinamid_synth_ATP-grasp"/>
</dbReference>
<dbReference type="Pfam" id="PF01071">
    <property type="entry name" value="GARS_A"/>
    <property type="match status" value="1"/>
</dbReference>
<evidence type="ECO:0000256" key="7">
    <source>
        <dbReference type="ARBA" id="ARBA00038345"/>
    </source>
</evidence>
<comment type="similarity">
    <text evidence="7">Belongs to the GARS family.</text>
</comment>
<evidence type="ECO:0000256" key="9">
    <source>
        <dbReference type="ARBA" id="ARBA00042864"/>
    </source>
</evidence>
<evidence type="ECO:0000313" key="11">
    <source>
        <dbReference type="EMBL" id="SVE59278.1"/>
    </source>
</evidence>
<sequence>GPNTGGMGAYAPISLATDSLLDQIQDRIIEPTLWALAKDESEFKGLLYAGIMVTDHGPKVVEFNCRFGDPETQVVLPLLDSSLLDPMIEIANGQSISNLKLDWSNKAGLTTVLASSGYPESYPKGLPIDIPDECVEDPEAVIFQAGTSMGPGGLVTSGGRVAAVTGIADTLRAASLKSLSVAEKIQFEGKQFRKDIGWRELARSTKETS</sequence>
<dbReference type="EC" id="6.3.4.13" evidence="2"/>
<evidence type="ECO:0000256" key="2">
    <source>
        <dbReference type="ARBA" id="ARBA00013255"/>
    </source>
</evidence>
<dbReference type="Gene3D" id="3.90.600.10">
    <property type="entry name" value="Phosphoribosylglycinamide synthetase, C-terminal domain"/>
    <property type="match status" value="1"/>
</dbReference>
<evidence type="ECO:0000256" key="6">
    <source>
        <dbReference type="ARBA" id="ARBA00022840"/>
    </source>
</evidence>
<keyword evidence="5" id="KW-0658">Purine biosynthesis</keyword>
<comment type="pathway">
    <text evidence="1">Purine metabolism; IMP biosynthesis via de novo pathway; N(1)-(5-phospho-D-ribosyl)glycinamide from 5-phospho-alpha-D-ribose 1-diphosphate: step 2/2.</text>
</comment>
<dbReference type="PROSITE" id="PS50975">
    <property type="entry name" value="ATP_GRASP"/>
    <property type="match status" value="1"/>
</dbReference>
<dbReference type="UniPathway" id="UPA00074">
    <property type="reaction ID" value="UER00125"/>
</dbReference>
<dbReference type="AlphaFoldDB" id="A0A383ET93"/>
<dbReference type="GO" id="GO:0005524">
    <property type="term" value="F:ATP binding"/>
    <property type="evidence" value="ECO:0007669"/>
    <property type="project" value="UniProtKB-KW"/>
</dbReference>
<dbReference type="InterPro" id="IPR020560">
    <property type="entry name" value="PRibGlycinamide_synth_C-dom"/>
</dbReference>
<keyword evidence="6" id="KW-0067">ATP-binding</keyword>
<keyword evidence="3" id="KW-0436">Ligase</keyword>
<dbReference type="SUPFAM" id="SSF56059">
    <property type="entry name" value="Glutathione synthetase ATP-binding domain-like"/>
    <property type="match status" value="1"/>
</dbReference>